<dbReference type="RefSeq" id="WP_233054935.1">
    <property type="nucleotide sequence ID" value="NZ_JAIMJA010000035.1"/>
</dbReference>
<proteinExistence type="predicted"/>
<accession>A0ABS8WDS3</accession>
<comment type="caution">
    <text evidence="1">The sequence shown here is derived from an EMBL/GenBank/DDBJ whole genome shotgun (WGS) entry which is preliminary data.</text>
</comment>
<evidence type="ECO:0000313" key="2">
    <source>
        <dbReference type="Proteomes" id="UP001201273"/>
    </source>
</evidence>
<dbReference type="EMBL" id="JAIMJA010000035">
    <property type="protein sequence ID" value="MCE2597189.1"/>
    <property type="molecule type" value="Genomic_DNA"/>
</dbReference>
<protein>
    <submittedName>
        <fullName evidence="1">Uncharacterized protein</fullName>
    </submittedName>
</protein>
<keyword evidence="2" id="KW-1185">Reference proteome</keyword>
<organism evidence="1 2">
    <name type="scientific">Motilimonas cestriensis</name>
    <dbReference type="NCBI Taxonomy" id="2742685"/>
    <lineage>
        <taxon>Bacteria</taxon>
        <taxon>Pseudomonadati</taxon>
        <taxon>Pseudomonadota</taxon>
        <taxon>Gammaproteobacteria</taxon>
        <taxon>Alteromonadales</taxon>
        <taxon>Alteromonadales genera incertae sedis</taxon>
        <taxon>Motilimonas</taxon>
    </lineage>
</organism>
<sequence>MDVNHKKNNRTGKKTPYSAAVNTILDGLGKKKIPEPSRHTIDKLGGYEAKPFLLKSLNDVDCRQRDSQKRVRVRMIQVLRTIVTYVDWSTFRVGVAKPDELDPVKHTAMRHRYNKIYGEQIAESTWFRYIDKLVRAGYLTSQAMSLRNSEGVIRGVAGYKWFTLKFFTELGFKKGWIDNQRNLALARLNDTGLSNHWPTYASKVARQKRAEAITLENYQTGSAQGEFDSWWEVPEVIPLAH</sequence>
<dbReference type="Proteomes" id="UP001201273">
    <property type="component" value="Unassembled WGS sequence"/>
</dbReference>
<name>A0ABS8WDS3_9GAMM</name>
<gene>
    <name evidence="1" type="ORF">K6Y31_20660</name>
</gene>
<reference evidence="1 2" key="1">
    <citation type="journal article" date="2022" name="Environ. Microbiol. Rep.">
        <title>Eco-phylogenetic analyses reveal divergent evolution of vitamin B12 metabolism in the marine bacterial family 'Psychromonadaceae'.</title>
        <authorList>
            <person name="Jin X."/>
            <person name="Yang Y."/>
            <person name="Cao H."/>
            <person name="Gao B."/>
            <person name="Zhao Z."/>
        </authorList>
    </citation>
    <scope>NUCLEOTIDE SEQUENCE [LARGE SCALE GENOMIC DNA]</scope>
    <source>
        <strain evidence="1 2">MKS20</strain>
    </source>
</reference>
<evidence type="ECO:0000313" key="1">
    <source>
        <dbReference type="EMBL" id="MCE2597189.1"/>
    </source>
</evidence>